<dbReference type="PRINTS" id="PR01009">
    <property type="entry name" value="FLGMRINGFLIF"/>
</dbReference>
<gene>
    <name evidence="14" type="primary">fliF</name>
    <name evidence="14" type="ORF">R69888_03827</name>
</gene>
<evidence type="ECO:0000256" key="7">
    <source>
        <dbReference type="ARBA" id="ARBA00023136"/>
    </source>
</evidence>
<dbReference type="InterPro" id="IPR006182">
    <property type="entry name" value="FliF_N_dom"/>
</dbReference>
<evidence type="ECO:0000256" key="6">
    <source>
        <dbReference type="ARBA" id="ARBA00022989"/>
    </source>
</evidence>
<comment type="function">
    <text evidence="9">The M ring may be actively involved in energy transduction.</text>
</comment>
<dbReference type="Pfam" id="PF01514">
    <property type="entry name" value="YscJ_FliF"/>
    <property type="match status" value="1"/>
</dbReference>
<dbReference type="Pfam" id="PF08345">
    <property type="entry name" value="YscJ_FliF_C"/>
    <property type="match status" value="1"/>
</dbReference>
<dbReference type="RefSeq" id="WP_211612758.1">
    <property type="nucleotide sequence ID" value="NZ_CAJNBK010000010.1"/>
</dbReference>
<protein>
    <recommendedName>
        <fullName evidence="9">Flagellar M-ring protein</fullName>
    </recommendedName>
</protein>
<sequence>MDSSANSLINPDARMGLAGAQPGAGAAGTGQAGGAADLGGLGSNLGGNFGQRLSGLAQMRGNPRAPLIFAVALLVAIVAGLFLWSRAPDYKVLYSNLSDRDGGAIITALQAANIPYKFSDAGGAILVPSEQVHEMRLRLASQGLPKSGSVGFELMDNQKFGISQFAEQINYQRALEGELERTIESISTVKSARVHLAIPKPSVFVRDKEAPSASVLVNLYPGRALDEGQVLAITHMVSSAVPDMPVKGVTILDQDGNLLTQPSTGSGLDASQLKYRQQIERNTQQRIDAILSPLFGSGNAHSQVSADIDFSHREQTSENYGPNGTPQQAAIRSQQSSTATEMSQAAASGVPGALSNQPPQPASAPITAGNGTPGVATTPVSDRKDSTTNYELNKTVQHLEQPMGGIKRLSVAVVVNYLRVVDAKGHATMQPVTADKLAQVDQLVKDAMGFDAARGDSVNVVNSPFTADVDPDANLPWWRTPDMIALAKQIATYLGIGAVALFLYFVMVKPALRRAFPQPEPVVTTALSSPDEPILLDGIPAAERAGVSSVAELEGDSELLALENSKHKYERNLEFARNIARQDPKIVATVVKNWVSDER</sequence>
<keyword evidence="15" id="KW-1185">Reference proteome</keyword>
<keyword evidence="4" id="KW-1003">Cell membrane</keyword>
<comment type="caution">
    <text evidence="14">The sequence shown here is derived from an EMBL/GenBank/DDBJ whole genome shotgun (WGS) entry which is preliminary data.</text>
</comment>
<dbReference type="InterPro" id="IPR045851">
    <property type="entry name" value="AMP-bd_C_sf"/>
</dbReference>
<reference evidence="14 15" key="1">
    <citation type="submission" date="2021-02" db="EMBL/GenBank/DDBJ databases">
        <authorList>
            <person name="Vanwijnsberghe S."/>
        </authorList>
    </citation>
    <scope>NUCLEOTIDE SEQUENCE [LARGE SCALE GENOMIC DNA]</scope>
    <source>
        <strain evidence="14 15">LMG 31837</strain>
    </source>
</reference>
<keyword evidence="7 11" id="KW-0472">Membrane</keyword>
<organism evidence="14 15">
    <name type="scientific">Paraburkholderia haematera</name>
    <dbReference type="NCBI Taxonomy" id="2793077"/>
    <lineage>
        <taxon>Bacteria</taxon>
        <taxon>Pseudomonadati</taxon>
        <taxon>Pseudomonadota</taxon>
        <taxon>Betaproteobacteria</taxon>
        <taxon>Burkholderiales</taxon>
        <taxon>Burkholderiaceae</taxon>
        <taxon>Paraburkholderia</taxon>
    </lineage>
</organism>
<dbReference type="PANTHER" id="PTHR30046">
    <property type="entry name" value="FLAGELLAR M-RING PROTEIN"/>
    <property type="match status" value="1"/>
</dbReference>
<evidence type="ECO:0000313" key="15">
    <source>
        <dbReference type="Proteomes" id="UP000672526"/>
    </source>
</evidence>
<dbReference type="InterPro" id="IPR000067">
    <property type="entry name" value="FlgMring_FliF"/>
</dbReference>
<comment type="subcellular location">
    <subcellularLocation>
        <location evidence="1 9">Bacterial flagellum basal body</location>
    </subcellularLocation>
    <subcellularLocation>
        <location evidence="2">Cell membrane</location>
        <topology evidence="2">Multi-pass membrane protein</topology>
    </subcellularLocation>
</comment>
<feature type="compositionally biased region" description="Polar residues" evidence="10">
    <location>
        <begin position="317"/>
        <end position="346"/>
    </location>
</feature>
<evidence type="ECO:0000256" key="9">
    <source>
        <dbReference type="PIRNR" id="PIRNR004862"/>
    </source>
</evidence>
<dbReference type="InterPro" id="IPR013556">
    <property type="entry name" value="Flag_M-ring_C"/>
</dbReference>
<name>A0ABN7LYK5_9BURK</name>
<evidence type="ECO:0000256" key="5">
    <source>
        <dbReference type="ARBA" id="ARBA00022692"/>
    </source>
</evidence>
<dbReference type="NCBIfam" id="TIGR00206">
    <property type="entry name" value="fliF"/>
    <property type="match status" value="1"/>
</dbReference>
<evidence type="ECO:0000256" key="1">
    <source>
        <dbReference type="ARBA" id="ARBA00004117"/>
    </source>
</evidence>
<feature type="domain" description="Flagellar M-ring C-terminal" evidence="13">
    <location>
        <begin position="291"/>
        <end position="465"/>
    </location>
</feature>
<keyword evidence="6 11" id="KW-1133">Transmembrane helix</keyword>
<feature type="region of interest" description="Disordered" evidence="10">
    <location>
        <begin position="313"/>
        <end position="386"/>
    </location>
</feature>
<proteinExistence type="inferred from homology"/>
<evidence type="ECO:0000256" key="4">
    <source>
        <dbReference type="ARBA" id="ARBA00022475"/>
    </source>
</evidence>
<feature type="domain" description="Flagellar M-ring N-terminal" evidence="12">
    <location>
        <begin position="86"/>
        <end position="260"/>
    </location>
</feature>
<feature type="transmembrane region" description="Helical" evidence="11">
    <location>
        <begin position="67"/>
        <end position="85"/>
    </location>
</feature>
<keyword evidence="14" id="KW-0966">Cell projection</keyword>
<dbReference type="PANTHER" id="PTHR30046:SF0">
    <property type="entry name" value="FLAGELLAR M-RING PROTEIN"/>
    <property type="match status" value="1"/>
</dbReference>
<dbReference type="InterPro" id="IPR043427">
    <property type="entry name" value="YscJ/FliF"/>
</dbReference>
<dbReference type="EMBL" id="CAJNBK010000010">
    <property type="protein sequence ID" value="CAE6770291.1"/>
    <property type="molecule type" value="Genomic_DNA"/>
</dbReference>
<comment type="similarity">
    <text evidence="3 9">Belongs to the FliF family.</text>
</comment>
<feature type="transmembrane region" description="Helical" evidence="11">
    <location>
        <begin position="490"/>
        <end position="508"/>
    </location>
</feature>
<keyword evidence="8 9" id="KW-0975">Bacterial flagellum</keyword>
<dbReference type="Proteomes" id="UP000672526">
    <property type="component" value="Unassembled WGS sequence"/>
</dbReference>
<evidence type="ECO:0000256" key="8">
    <source>
        <dbReference type="ARBA" id="ARBA00023143"/>
    </source>
</evidence>
<evidence type="ECO:0000259" key="13">
    <source>
        <dbReference type="Pfam" id="PF08345"/>
    </source>
</evidence>
<evidence type="ECO:0000256" key="2">
    <source>
        <dbReference type="ARBA" id="ARBA00004651"/>
    </source>
</evidence>
<evidence type="ECO:0000259" key="12">
    <source>
        <dbReference type="Pfam" id="PF01514"/>
    </source>
</evidence>
<evidence type="ECO:0000256" key="10">
    <source>
        <dbReference type="SAM" id="MobiDB-lite"/>
    </source>
</evidence>
<keyword evidence="5 11" id="KW-0812">Transmembrane</keyword>
<evidence type="ECO:0000256" key="11">
    <source>
        <dbReference type="SAM" id="Phobius"/>
    </source>
</evidence>
<evidence type="ECO:0000256" key="3">
    <source>
        <dbReference type="ARBA" id="ARBA00007971"/>
    </source>
</evidence>
<dbReference type="Gene3D" id="3.30.300.30">
    <property type="match status" value="1"/>
</dbReference>
<accession>A0ABN7LYK5</accession>
<dbReference type="PIRSF" id="PIRSF004862">
    <property type="entry name" value="FliF"/>
    <property type="match status" value="1"/>
</dbReference>
<keyword evidence="14" id="KW-0282">Flagellum</keyword>
<keyword evidence="14" id="KW-0969">Cilium</keyword>
<evidence type="ECO:0000313" key="14">
    <source>
        <dbReference type="EMBL" id="CAE6770291.1"/>
    </source>
</evidence>